<dbReference type="InterPro" id="IPR006685">
    <property type="entry name" value="MscS_channel_2nd"/>
</dbReference>
<evidence type="ECO:0000256" key="8">
    <source>
        <dbReference type="SAM" id="Coils"/>
    </source>
</evidence>
<gene>
    <name evidence="13" type="ORF">EDC56_1855</name>
</gene>
<feature type="transmembrane region" description="Helical" evidence="7">
    <location>
        <begin position="318"/>
        <end position="339"/>
    </location>
</feature>
<dbReference type="Proteomes" id="UP000275394">
    <property type="component" value="Unassembled WGS sequence"/>
</dbReference>
<dbReference type="Pfam" id="PF00924">
    <property type="entry name" value="MS_channel_2nd"/>
    <property type="match status" value="1"/>
</dbReference>
<dbReference type="InterPro" id="IPR011066">
    <property type="entry name" value="MscS_channel_C_sf"/>
</dbReference>
<evidence type="ECO:0000256" key="9">
    <source>
        <dbReference type="SAM" id="SignalP"/>
    </source>
</evidence>
<feature type="domain" description="Mechanosensitive ion channel MscS" evidence="10">
    <location>
        <begin position="367"/>
        <end position="432"/>
    </location>
</feature>
<feature type="domain" description="Mechanosensitive ion channel MscS C-terminal" evidence="11">
    <location>
        <begin position="440"/>
        <end position="522"/>
    </location>
</feature>
<keyword evidence="7" id="KW-0813">Transport</keyword>
<reference evidence="13 14" key="1">
    <citation type="submission" date="2018-11" db="EMBL/GenBank/DDBJ databases">
        <title>Genomic Encyclopedia of Type Strains, Phase IV (KMG-IV): sequencing the most valuable type-strain genomes for metagenomic binning, comparative biology and taxonomic classification.</title>
        <authorList>
            <person name="Goeker M."/>
        </authorList>
    </citation>
    <scope>NUCLEOTIDE SEQUENCE [LARGE SCALE GENOMIC DNA]</scope>
    <source>
        <strain evidence="13 14">DSM 100316</strain>
    </source>
</reference>
<evidence type="ECO:0000313" key="13">
    <source>
        <dbReference type="EMBL" id="ROS01414.1"/>
    </source>
</evidence>
<evidence type="ECO:0000256" key="5">
    <source>
        <dbReference type="ARBA" id="ARBA00022989"/>
    </source>
</evidence>
<evidence type="ECO:0000259" key="11">
    <source>
        <dbReference type="Pfam" id="PF21082"/>
    </source>
</evidence>
<protein>
    <recommendedName>
        <fullName evidence="7">Small-conductance mechanosensitive channel</fullName>
    </recommendedName>
</protein>
<keyword evidence="8" id="KW-0175">Coiled coil</keyword>
<dbReference type="EMBL" id="RKHR01000004">
    <property type="protein sequence ID" value="ROS01414.1"/>
    <property type="molecule type" value="Genomic_DNA"/>
</dbReference>
<dbReference type="Gene3D" id="1.10.287.1260">
    <property type="match status" value="1"/>
</dbReference>
<comment type="similarity">
    <text evidence="2 7">Belongs to the MscS (TC 1.A.23) family.</text>
</comment>
<evidence type="ECO:0000256" key="3">
    <source>
        <dbReference type="ARBA" id="ARBA00022475"/>
    </source>
</evidence>
<dbReference type="InterPro" id="IPR049142">
    <property type="entry name" value="MS_channel_1st"/>
</dbReference>
<keyword evidence="14" id="KW-1185">Reference proteome</keyword>
<evidence type="ECO:0000256" key="1">
    <source>
        <dbReference type="ARBA" id="ARBA00004651"/>
    </source>
</evidence>
<comment type="caution">
    <text evidence="13">The sequence shown here is derived from an EMBL/GenBank/DDBJ whole genome shotgun (WGS) entry which is preliminary data.</text>
</comment>
<feature type="coiled-coil region" evidence="8">
    <location>
        <begin position="176"/>
        <end position="203"/>
    </location>
</feature>
<dbReference type="InterPro" id="IPR010920">
    <property type="entry name" value="LSM_dom_sf"/>
</dbReference>
<comment type="subunit">
    <text evidence="7">Homoheptamer.</text>
</comment>
<evidence type="ECO:0000256" key="7">
    <source>
        <dbReference type="RuleBase" id="RU369025"/>
    </source>
</evidence>
<evidence type="ECO:0000259" key="10">
    <source>
        <dbReference type="Pfam" id="PF00924"/>
    </source>
</evidence>
<dbReference type="SUPFAM" id="SSF82689">
    <property type="entry name" value="Mechanosensitive channel protein MscS (YggB), C-terminal domain"/>
    <property type="match status" value="1"/>
</dbReference>
<dbReference type="Gene3D" id="3.30.70.100">
    <property type="match status" value="1"/>
</dbReference>
<dbReference type="InterPro" id="IPR011014">
    <property type="entry name" value="MscS_channel_TM-2"/>
</dbReference>
<dbReference type="GO" id="GO:0008381">
    <property type="term" value="F:mechanosensitive monoatomic ion channel activity"/>
    <property type="evidence" value="ECO:0007669"/>
    <property type="project" value="InterPro"/>
</dbReference>
<feature type="signal peptide" evidence="9">
    <location>
        <begin position="1"/>
        <end position="22"/>
    </location>
</feature>
<keyword evidence="6 7" id="KW-0472">Membrane</keyword>
<dbReference type="GO" id="GO:0005886">
    <property type="term" value="C:plasma membrane"/>
    <property type="evidence" value="ECO:0007669"/>
    <property type="project" value="UniProtKB-SubCell"/>
</dbReference>
<dbReference type="AlphaFoldDB" id="A0A3N2DNN5"/>
<dbReference type="Pfam" id="PF21088">
    <property type="entry name" value="MS_channel_1st"/>
    <property type="match status" value="1"/>
</dbReference>
<feature type="transmembrane region" description="Helical" evidence="7">
    <location>
        <begin position="345"/>
        <end position="365"/>
    </location>
</feature>
<evidence type="ECO:0000256" key="6">
    <source>
        <dbReference type="ARBA" id="ARBA00023136"/>
    </source>
</evidence>
<evidence type="ECO:0000313" key="14">
    <source>
        <dbReference type="Proteomes" id="UP000275394"/>
    </source>
</evidence>
<dbReference type="Gene3D" id="2.30.30.60">
    <property type="match status" value="1"/>
</dbReference>
<dbReference type="PANTHER" id="PTHR30221:SF1">
    <property type="entry name" value="SMALL-CONDUCTANCE MECHANOSENSITIVE CHANNEL"/>
    <property type="match status" value="1"/>
</dbReference>
<keyword evidence="7" id="KW-0997">Cell inner membrane</keyword>
<dbReference type="SUPFAM" id="SSF50182">
    <property type="entry name" value="Sm-like ribonucleoproteins"/>
    <property type="match status" value="1"/>
</dbReference>
<keyword evidence="9" id="KW-0732">Signal</keyword>
<sequence length="543" mass="60578">MLRLFSCLLLFTLLFNNSSVQADTMEDFAEAATLQRSITNDLETLGVKKGELASFAEYRLNSDVNRFHSQLKDLMNKKHQNKELLMPLVSGYLAQLKKVNDYYWEQRKQLGINSGQADDADIMMQLSTLEGRRDVIYSARYAALEWAGKLGVEVGDETERLTTTLMRRGNRFSSMARFTQEKLKEATKELSKAGEKATDAQRTLVAQLTKRLAQTSASLSLVIDLLDDSDKDTSALKKALLSASGEITQDVLNVKVVKGLADGWLDSLSTLLIEHGPDALFKLFVFISILFATYLLSKGVGKMVRVVVGHSKMRLSRLLVEFIVSLSRKIVLVIGALVALSQLGIQMGALLAGFGVVGVIIGFALQDTLANFASGLMILIYRPYDVGDLISTGGVTGVVSHMSLVSTIVKTLDNQRLIIPNNRIWCDTINNRTIEGRRRVDMTFGIGYSENIEKAEAIFEEIILAHPLVLEHPEPMVKVHQLGESSVDFVVRPWVKPDDYWPVYWDVTRAVKVRFDEEGIVIPFPQRDVHIYKTTQIKDEGAV</sequence>
<dbReference type="InterPro" id="IPR023408">
    <property type="entry name" value="MscS_beta-dom_sf"/>
</dbReference>
<comment type="caution">
    <text evidence="7">Lacks conserved residue(s) required for the propagation of feature annotation.</text>
</comment>
<feature type="transmembrane region" description="Helical" evidence="7">
    <location>
        <begin position="279"/>
        <end position="297"/>
    </location>
</feature>
<keyword evidence="3" id="KW-1003">Cell membrane</keyword>
<dbReference type="SUPFAM" id="SSF82861">
    <property type="entry name" value="Mechanosensitive channel protein MscS (YggB), transmembrane region"/>
    <property type="match status" value="1"/>
</dbReference>
<dbReference type="PANTHER" id="PTHR30221">
    <property type="entry name" value="SMALL-CONDUCTANCE MECHANOSENSITIVE CHANNEL"/>
    <property type="match status" value="1"/>
</dbReference>
<evidence type="ECO:0000259" key="12">
    <source>
        <dbReference type="Pfam" id="PF21088"/>
    </source>
</evidence>
<proteinExistence type="inferred from homology"/>
<feature type="domain" description="Mechanosensitive ion channel transmembrane helices 2/3" evidence="12">
    <location>
        <begin position="330"/>
        <end position="366"/>
    </location>
</feature>
<keyword evidence="5 7" id="KW-1133">Transmembrane helix</keyword>
<evidence type="ECO:0000256" key="2">
    <source>
        <dbReference type="ARBA" id="ARBA00008017"/>
    </source>
</evidence>
<organism evidence="13 14">
    <name type="scientific">Sinobacterium caligoides</name>
    <dbReference type="NCBI Taxonomy" id="933926"/>
    <lineage>
        <taxon>Bacteria</taxon>
        <taxon>Pseudomonadati</taxon>
        <taxon>Pseudomonadota</taxon>
        <taxon>Gammaproteobacteria</taxon>
        <taxon>Cellvibrionales</taxon>
        <taxon>Spongiibacteraceae</taxon>
        <taxon>Sinobacterium</taxon>
    </lineage>
</organism>
<dbReference type="OrthoDB" id="9809206at2"/>
<keyword evidence="7" id="KW-0407">Ion channel</keyword>
<feature type="chain" id="PRO_5018004619" description="Small-conductance mechanosensitive channel" evidence="9">
    <location>
        <begin position="23"/>
        <end position="543"/>
    </location>
</feature>
<keyword evidence="4 7" id="KW-0812">Transmembrane</keyword>
<keyword evidence="7" id="KW-0406">Ion transport</keyword>
<dbReference type="InterPro" id="IPR045275">
    <property type="entry name" value="MscS_archaea/bacteria_type"/>
</dbReference>
<accession>A0A3N2DNN5</accession>
<dbReference type="InterPro" id="IPR049278">
    <property type="entry name" value="MS_channel_C"/>
</dbReference>
<evidence type="ECO:0000256" key="4">
    <source>
        <dbReference type="ARBA" id="ARBA00022692"/>
    </source>
</evidence>
<comment type="subcellular location">
    <subcellularLocation>
        <location evidence="7">Cell inner membrane</location>
        <topology evidence="7">Multi-pass membrane protein</topology>
    </subcellularLocation>
    <subcellularLocation>
        <location evidence="1">Cell membrane</location>
        <topology evidence="1">Multi-pass membrane protein</topology>
    </subcellularLocation>
</comment>
<name>A0A3N2DNN5_9GAMM</name>
<dbReference type="Pfam" id="PF21082">
    <property type="entry name" value="MS_channel_3rd"/>
    <property type="match status" value="1"/>
</dbReference>
<comment type="function">
    <text evidence="7">Mechanosensitive channel that participates in the regulation of osmotic pressure changes within the cell, opening in response to stretch forces in the membrane lipid bilayer, without the need for other proteins. Contributes to normal resistance to hypoosmotic shock. Forms an ion channel of 1.0 nanosiemens conductance with a slight preference for anions.</text>
</comment>